<accession>A0A067D5U1</accession>
<dbReference type="VEuPathDB" id="FungiDB:SPRG_01340"/>
<proteinExistence type="predicted"/>
<organism evidence="1 2">
    <name type="scientific">Saprolegnia parasitica (strain CBS 223.65)</name>
    <dbReference type="NCBI Taxonomy" id="695850"/>
    <lineage>
        <taxon>Eukaryota</taxon>
        <taxon>Sar</taxon>
        <taxon>Stramenopiles</taxon>
        <taxon>Oomycota</taxon>
        <taxon>Saprolegniomycetes</taxon>
        <taxon>Saprolegniales</taxon>
        <taxon>Saprolegniaceae</taxon>
        <taxon>Saprolegnia</taxon>
    </lineage>
</organism>
<gene>
    <name evidence="1" type="ORF">SPRG_01340</name>
</gene>
<dbReference type="Proteomes" id="UP000030745">
    <property type="component" value="Unassembled WGS sequence"/>
</dbReference>
<evidence type="ECO:0000313" key="2">
    <source>
        <dbReference type="Proteomes" id="UP000030745"/>
    </source>
</evidence>
<dbReference type="GeneID" id="24123936"/>
<name>A0A067D5U1_SAPPC</name>
<dbReference type="RefSeq" id="XP_012194950.1">
    <property type="nucleotide sequence ID" value="XM_012339560.1"/>
</dbReference>
<sequence>MIELTASTTAVSCHQVLVEHRRPCPIGDAERSAVVCTKLIQASTARPRRQHLLHAAIYWMIAVVSHYNLPDRFD</sequence>
<dbReference type="EMBL" id="KK583191">
    <property type="protein sequence ID" value="KDO34066.1"/>
    <property type="molecule type" value="Genomic_DNA"/>
</dbReference>
<evidence type="ECO:0000313" key="1">
    <source>
        <dbReference type="EMBL" id="KDO34066.1"/>
    </source>
</evidence>
<protein>
    <submittedName>
        <fullName evidence="1">Uncharacterized protein</fullName>
    </submittedName>
</protein>
<reference evidence="1 2" key="1">
    <citation type="journal article" date="2013" name="PLoS Genet.">
        <title>Distinctive expansion of potential virulence genes in the genome of the oomycete fish pathogen Saprolegnia parasitica.</title>
        <authorList>
            <person name="Jiang R.H."/>
            <person name="de Bruijn I."/>
            <person name="Haas B.J."/>
            <person name="Belmonte R."/>
            <person name="Lobach L."/>
            <person name="Christie J."/>
            <person name="van den Ackerveken G."/>
            <person name="Bottin A."/>
            <person name="Bulone V."/>
            <person name="Diaz-Moreno S.M."/>
            <person name="Dumas B."/>
            <person name="Fan L."/>
            <person name="Gaulin E."/>
            <person name="Govers F."/>
            <person name="Grenville-Briggs L.J."/>
            <person name="Horner N.R."/>
            <person name="Levin J.Z."/>
            <person name="Mammella M."/>
            <person name="Meijer H.J."/>
            <person name="Morris P."/>
            <person name="Nusbaum C."/>
            <person name="Oome S."/>
            <person name="Phillips A.J."/>
            <person name="van Rooyen D."/>
            <person name="Rzeszutek E."/>
            <person name="Saraiva M."/>
            <person name="Secombes C.J."/>
            <person name="Seidl M.F."/>
            <person name="Snel B."/>
            <person name="Stassen J.H."/>
            <person name="Sykes S."/>
            <person name="Tripathy S."/>
            <person name="van den Berg H."/>
            <person name="Vega-Arreguin J.C."/>
            <person name="Wawra S."/>
            <person name="Young S.K."/>
            <person name="Zeng Q."/>
            <person name="Dieguez-Uribeondo J."/>
            <person name="Russ C."/>
            <person name="Tyler B.M."/>
            <person name="van West P."/>
        </authorList>
    </citation>
    <scope>NUCLEOTIDE SEQUENCE [LARGE SCALE GENOMIC DNA]</scope>
    <source>
        <strain evidence="1 2">CBS 223.65</strain>
    </source>
</reference>
<dbReference type="AlphaFoldDB" id="A0A067D5U1"/>
<keyword evidence="2" id="KW-1185">Reference proteome</keyword>
<dbReference type="KEGG" id="spar:SPRG_01340"/>